<gene>
    <name evidence="1" type="ordered locus">glr4256</name>
</gene>
<name>Q7NDH9_GLOVI</name>
<dbReference type="InParanoid" id="Q7NDH9"/>
<dbReference type="Pfam" id="PF11848">
    <property type="entry name" value="DUF3368"/>
    <property type="match status" value="1"/>
</dbReference>
<dbReference type="Proteomes" id="UP000000557">
    <property type="component" value="Chromosome"/>
</dbReference>
<dbReference type="OrthoDB" id="7594105at2"/>
<reference evidence="1 2" key="2">
    <citation type="journal article" date="2003" name="DNA Res.">
        <title>Complete genome structure of Gloeobacter violaceus PCC 7421, a cyanobacterium that lacks thylakoids (supplement).</title>
        <authorList>
            <person name="Nakamura Y."/>
            <person name="Kaneko T."/>
            <person name="Sato S."/>
            <person name="Mimuro M."/>
            <person name="Miyashita H."/>
            <person name="Tsuchiya T."/>
            <person name="Sasamoto S."/>
            <person name="Watanabe A."/>
            <person name="Kawashima K."/>
            <person name="Kishida Y."/>
            <person name="Kiyokawa C."/>
            <person name="Kohara M."/>
            <person name="Matsumoto M."/>
            <person name="Matsuno A."/>
            <person name="Nakazaki N."/>
            <person name="Shimpo S."/>
            <person name="Takeuchi C."/>
            <person name="Yamada M."/>
            <person name="Tabata S."/>
        </authorList>
    </citation>
    <scope>NUCLEOTIDE SEQUENCE [LARGE SCALE GENOMIC DNA]</scope>
    <source>
        <strain evidence="2">ATCC 29082 / PCC 7421</strain>
    </source>
</reference>
<proteinExistence type="predicted"/>
<dbReference type="KEGG" id="gvi:glr4256"/>
<dbReference type="eggNOG" id="COG2405">
    <property type="taxonomic scope" value="Bacteria"/>
</dbReference>
<dbReference type="AlphaFoldDB" id="Q7NDH9"/>
<accession>Q7NDH9</accession>
<dbReference type="HOGENOM" id="CLU_1553682_0_0_3"/>
<dbReference type="InterPro" id="IPR029060">
    <property type="entry name" value="PIN-like_dom_sf"/>
</dbReference>
<dbReference type="InterPro" id="IPR021799">
    <property type="entry name" value="PIN-like_prokaryotic"/>
</dbReference>
<reference evidence="1 2" key="1">
    <citation type="journal article" date="2003" name="DNA Res.">
        <title>Complete genome structure of Gloeobacter violaceus PCC 7421, a cyanobacterium that lacks thylakoids.</title>
        <authorList>
            <person name="Nakamura Y."/>
            <person name="Kaneko T."/>
            <person name="Sato S."/>
            <person name="Mimuro M."/>
            <person name="Miyashita H."/>
            <person name="Tsuchiya T."/>
            <person name="Sasamoto S."/>
            <person name="Watanabe A."/>
            <person name="Kawashima K."/>
            <person name="Kishida Y."/>
            <person name="Kiyokawa C."/>
            <person name="Kohara M."/>
            <person name="Matsumoto M."/>
            <person name="Matsuno A."/>
            <person name="Nakazaki N."/>
            <person name="Shimpo S."/>
            <person name="Takeuchi C."/>
            <person name="Yamada M."/>
            <person name="Tabata S."/>
        </authorList>
    </citation>
    <scope>NUCLEOTIDE SEQUENCE [LARGE SCALE GENOMIC DNA]</scope>
    <source>
        <strain evidence="2">ATCC 29082 / PCC 7421</strain>
    </source>
</reference>
<protein>
    <submittedName>
        <fullName evidence="1">Glr4256 protein</fullName>
    </submittedName>
</protein>
<sequence length="195" mass="21272">MPSELEPPSPGNTPIVADTSVLINFLKVDRMDLIGTHPSRFLVLDHVAEEISEDYPQQYKRFEASLAAGYIGLERVTDPTEVHVFLLLAIGNRLGAGERAAIAVALSRKYALAIDDRKAINRALREAGIASTRLRILRTQDIVVTLIQTGALSIAQADGMLADWAANHRFKLKITSFRALLGPSSAEAEGESPER</sequence>
<organism evidence="1 2">
    <name type="scientific">Gloeobacter violaceus (strain ATCC 29082 / PCC 7421)</name>
    <dbReference type="NCBI Taxonomy" id="251221"/>
    <lineage>
        <taxon>Bacteria</taxon>
        <taxon>Bacillati</taxon>
        <taxon>Cyanobacteriota</taxon>
        <taxon>Cyanophyceae</taxon>
        <taxon>Gloeobacterales</taxon>
        <taxon>Gloeobacteraceae</taxon>
        <taxon>Gloeobacter</taxon>
    </lineage>
</organism>
<dbReference type="EMBL" id="BA000045">
    <property type="protein sequence ID" value="BAC92197.1"/>
    <property type="molecule type" value="Genomic_DNA"/>
</dbReference>
<evidence type="ECO:0000313" key="2">
    <source>
        <dbReference type="Proteomes" id="UP000000557"/>
    </source>
</evidence>
<dbReference type="EnsemblBacteria" id="BAC92197">
    <property type="protein sequence ID" value="BAC92197"/>
    <property type="gene ID" value="BAC92197"/>
</dbReference>
<evidence type="ECO:0000313" key="1">
    <source>
        <dbReference type="EMBL" id="BAC92197.1"/>
    </source>
</evidence>
<dbReference type="SUPFAM" id="SSF88723">
    <property type="entry name" value="PIN domain-like"/>
    <property type="match status" value="1"/>
</dbReference>
<keyword evidence="2" id="KW-1185">Reference proteome</keyword>
<dbReference type="STRING" id="251221.gene:10761775"/>